<evidence type="ECO:0000256" key="1">
    <source>
        <dbReference type="ARBA" id="ARBA00002180"/>
    </source>
</evidence>
<dbReference type="Pfam" id="PF00665">
    <property type="entry name" value="rve"/>
    <property type="match status" value="1"/>
</dbReference>
<comment type="caution">
    <text evidence="24">The sequence shown here is derived from an EMBL/GenBank/DDBJ whole genome shotgun (WGS) entry which is preliminary data.</text>
</comment>
<reference evidence="24" key="1">
    <citation type="submission" date="2021-03" db="EMBL/GenBank/DDBJ databases">
        <title>Draft genome sequence of rust myrtle Austropuccinia psidii MF-1, a brazilian biotype.</title>
        <authorList>
            <person name="Quecine M.C."/>
            <person name="Pachon D.M.R."/>
            <person name="Bonatelli M.L."/>
            <person name="Correr F.H."/>
            <person name="Franceschini L.M."/>
            <person name="Leite T.F."/>
            <person name="Margarido G.R.A."/>
            <person name="Almeida C.A."/>
            <person name="Ferrarezi J.A."/>
            <person name="Labate C.A."/>
        </authorList>
    </citation>
    <scope>NUCLEOTIDE SEQUENCE</scope>
    <source>
        <strain evidence="24">MF-1</strain>
    </source>
</reference>
<keyword evidence="14" id="KW-0694">RNA-binding</keyword>
<gene>
    <name evidence="24" type="ORF">O181_076907</name>
</gene>
<keyword evidence="15" id="KW-0229">DNA integration</keyword>
<evidence type="ECO:0000256" key="2">
    <source>
        <dbReference type="ARBA" id="ARBA00022578"/>
    </source>
</evidence>
<dbReference type="InterPro" id="IPR001584">
    <property type="entry name" value="Integrase_cat-core"/>
</dbReference>
<feature type="domain" description="Integrase catalytic" evidence="23">
    <location>
        <begin position="472"/>
        <end position="643"/>
    </location>
</feature>
<keyword evidence="3" id="KW-1188">Viral release from host cell</keyword>
<dbReference type="GO" id="GO:0015074">
    <property type="term" value="P:DNA integration"/>
    <property type="evidence" value="ECO:0007669"/>
    <property type="project" value="UniProtKB-KW"/>
</dbReference>
<dbReference type="GO" id="GO:0046872">
    <property type="term" value="F:metal ion binding"/>
    <property type="evidence" value="ECO:0007669"/>
    <property type="project" value="UniProtKB-KW"/>
</dbReference>
<evidence type="ECO:0000256" key="21">
    <source>
        <dbReference type="ARBA" id="ARBA00048173"/>
    </source>
</evidence>
<evidence type="ECO:0000256" key="15">
    <source>
        <dbReference type="ARBA" id="ARBA00022908"/>
    </source>
</evidence>
<dbReference type="CDD" id="cd09272">
    <property type="entry name" value="RNase_HI_RT_Ty1"/>
    <property type="match status" value="1"/>
</dbReference>
<dbReference type="SUPFAM" id="SSF53098">
    <property type="entry name" value="Ribonuclease H-like"/>
    <property type="match status" value="1"/>
</dbReference>
<keyword evidence="7" id="KW-0479">Metal-binding</keyword>
<dbReference type="OrthoDB" id="7691805at2759"/>
<proteinExistence type="predicted"/>
<keyword evidence="2" id="KW-0815">Transposition</keyword>
<protein>
    <recommendedName>
        <fullName evidence="23">Integrase catalytic domain-containing protein</fullName>
    </recommendedName>
</protein>
<evidence type="ECO:0000256" key="5">
    <source>
        <dbReference type="ARBA" id="ARBA00022695"/>
    </source>
</evidence>
<dbReference type="EMBL" id="AVOT02041818">
    <property type="protein sequence ID" value="MBW0537192.1"/>
    <property type="molecule type" value="Genomic_DNA"/>
</dbReference>
<sequence length="1362" mass="153893">MDKPFIHLKPSLVRNLNHQSLSQNLEKISNIEKLNTLNFSKWQNEIILAFRIRSLDCFLDSNWITSFPIEAGEEEADIFREGCNQVYYWIISQMNQENQDKFYNQEQEKCNPAELWKKVREHYASSSAENCANVIVKIFNLKMEEGNVLETVGEFRHLLNLLRMIGPELFKEDILLNILAFYSLKLLPSSLQPVANNIYQATKLSGKMPTLEEVFSEVELTLSRRVEGPDNAQALKVHGRKPRCFGGKHNPLAPHAESECFQLHPEKRDSYHNRMKHRDDKKDSQGNSPQVFAAFSKGLEEGHTVLDSGASFSLFKTSKRFVTYHPTNIPLYLADGSCVYAVGMGTAAIMSETGRVLHLENSLVVPSISSSLIALTPFLKKACRLVGRETGADLIDREGNLVLKGEFINNTVTVTLARPDIGKVVFQDPLTIHRSLGHPSNKYASRLFPSVDFSGLQCETCVQAKMHRLPFKGTFPHPSSVLEIVHMDLCGPITPKSMGGNAYIFQIVDGYSRFRFVYCLASKAQCFEVFKKFRSFSEKQSGFQVKGIVSDNGGEFVSKMFQKYLSDNGIQQLLTAPYTPQQNPFAERANRTLLERIRCLLHDSQLDHSWWGEAAATAAFLLNRTPVSSQNFETPYERFYARKPDLQVFHPFGSKIFINKEKKKLVSKLDSRSEKGIFVGYTEGHKNFKVYNLETGKFQITHDCVFLDTPAGPLQRLELSSLNYTPLHSHSSLPTLGSSSFSSSSLFPVDHYSSACELPDVSLEQTDTSEVENSMPEDRICDNEIVATPLEETVVSGSMPTQPSNISQTSSCPIDEIEELTNSFEKALPKGWTMELVPDVAPQNISSSIDTANIIDHKRRKPRNVINVVAVGSDVPKTYWQAIRHEKGSEWREAINDEIKSIEKHRVWKVVEKSEAHNLLGTTWVFQEKEDSKGNITRYKARLCVQGFAQIKGLDYNETFAPTGRITTLRFLLGYCASHDLEIHQMDVKTAFLYGTPEEKVFIRYPDGYPHCVKQGTCLQLVKSLYGLKQSPRCWYKHLSKIFEQLGFSPSKADACLFVKNEGLQCYVFLHVDDMIIGGDSTQVSKFKNDIRSFFEMDDLGEVSYVLGIKVTRDRILRTVALSQELYINKILGEYGMQDCKSAVGLLNYLSTCTRPDVAFVTSALSQFLEKPSAEHVAAFKRVLRYLKGTKEDVLMLGGKALEGSITGFCDSDWGSNFDGRSFSGYGLMCGGLIAWKTKKQPTVALSTTEAELKSMMELIQDAIWVKGLMKDFKLQPNIKIRCDNQGAIALCRNPLYHHRTRHINIQINWLRDVIEHEGVDLLYISTNDMWADILTKGLGRIKNIECKKSMKLITHSNMKGC</sequence>
<keyword evidence="11" id="KW-0378">Hydrolase</keyword>
<evidence type="ECO:0000256" key="19">
    <source>
        <dbReference type="ARBA" id="ARBA00023172"/>
    </source>
</evidence>
<comment type="catalytic activity">
    <reaction evidence="22">
        <text>DNA(n) + a 2'-deoxyribonucleoside 5'-triphosphate = DNA(n+1) + diphosphate</text>
        <dbReference type="Rhea" id="RHEA:22508"/>
        <dbReference type="Rhea" id="RHEA-COMP:17339"/>
        <dbReference type="Rhea" id="RHEA-COMP:17340"/>
        <dbReference type="ChEBI" id="CHEBI:33019"/>
        <dbReference type="ChEBI" id="CHEBI:61560"/>
        <dbReference type="ChEBI" id="CHEBI:173112"/>
        <dbReference type="EC" id="2.7.7.7"/>
    </reaction>
</comment>
<keyword evidence="18" id="KW-0917">Virion maturation</keyword>
<evidence type="ECO:0000256" key="9">
    <source>
        <dbReference type="ARBA" id="ARBA00022750"/>
    </source>
</evidence>
<evidence type="ECO:0000256" key="16">
    <source>
        <dbReference type="ARBA" id="ARBA00022918"/>
    </source>
</evidence>
<evidence type="ECO:0000256" key="6">
    <source>
        <dbReference type="ARBA" id="ARBA00022722"/>
    </source>
</evidence>
<dbReference type="GO" id="GO:0003723">
    <property type="term" value="F:RNA binding"/>
    <property type="evidence" value="ECO:0007669"/>
    <property type="project" value="UniProtKB-KW"/>
</dbReference>
<dbReference type="Gene3D" id="3.30.420.10">
    <property type="entry name" value="Ribonuclease H-like superfamily/Ribonuclease H"/>
    <property type="match status" value="1"/>
</dbReference>
<name>A0A9Q3IE84_9BASI</name>
<keyword evidence="8" id="KW-0547">Nucleotide-binding</keyword>
<dbReference type="InterPro" id="IPR043502">
    <property type="entry name" value="DNA/RNA_pol_sf"/>
</dbReference>
<accession>A0A9Q3IE84</accession>
<evidence type="ECO:0000256" key="8">
    <source>
        <dbReference type="ARBA" id="ARBA00022741"/>
    </source>
</evidence>
<dbReference type="Pfam" id="PF14223">
    <property type="entry name" value="Retrotran_gag_2"/>
    <property type="match status" value="1"/>
</dbReference>
<evidence type="ECO:0000313" key="24">
    <source>
        <dbReference type="EMBL" id="MBW0537192.1"/>
    </source>
</evidence>
<dbReference type="GO" id="GO:0003887">
    <property type="term" value="F:DNA-directed DNA polymerase activity"/>
    <property type="evidence" value="ECO:0007669"/>
    <property type="project" value="UniProtKB-KW"/>
</dbReference>
<keyword evidence="6" id="KW-0540">Nuclease</keyword>
<evidence type="ECO:0000256" key="4">
    <source>
        <dbReference type="ARBA" id="ARBA00022670"/>
    </source>
</evidence>
<dbReference type="InterPro" id="IPR012337">
    <property type="entry name" value="RNaseH-like_sf"/>
</dbReference>
<dbReference type="InterPro" id="IPR036397">
    <property type="entry name" value="RNaseH_sf"/>
</dbReference>
<keyword evidence="20" id="KW-0511">Multifunctional enzyme</keyword>
<keyword evidence="9" id="KW-0064">Aspartyl protease</keyword>
<dbReference type="InterPro" id="IPR057670">
    <property type="entry name" value="SH3_retrovirus"/>
</dbReference>
<dbReference type="GO" id="GO:0005524">
    <property type="term" value="F:ATP binding"/>
    <property type="evidence" value="ECO:0007669"/>
    <property type="project" value="UniProtKB-KW"/>
</dbReference>
<dbReference type="GO" id="GO:0006508">
    <property type="term" value="P:proteolysis"/>
    <property type="evidence" value="ECO:0007669"/>
    <property type="project" value="UniProtKB-KW"/>
</dbReference>
<evidence type="ECO:0000256" key="18">
    <source>
        <dbReference type="ARBA" id="ARBA00023113"/>
    </source>
</evidence>
<dbReference type="SUPFAM" id="SSF56672">
    <property type="entry name" value="DNA/RNA polymerases"/>
    <property type="match status" value="1"/>
</dbReference>
<dbReference type="GO" id="GO:0005634">
    <property type="term" value="C:nucleus"/>
    <property type="evidence" value="ECO:0007669"/>
    <property type="project" value="UniProtKB-ARBA"/>
</dbReference>
<dbReference type="GO" id="GO:0004519">
    <property type="term" value="F:endonuclease activity"/>
    <property type="evidence" value="ECO:0007669"/>
    <property type="project" value="UniProtKB-KW"/>
</dbReference>
<dbReference type="GO" id="GO:0003964">
    <property type="term" value="F:RNA-directed DNA polymerase activity"/>
    <property type="evidence" value="ECO:0007669"/>
    <property type="project" value="UniProtKB-KW"/>
</dbReference>
<dbReference type="Proteomes" id="UP000765509">
    <property type="component" value="Unassembled WGS sequence"/>
</dbReference>
<keyword evidence="4" id="KW-0645">Protease</keyword>
<dbReference type="GO" id="GO:0032196">
    <property type="term" value="P:transposition"/>
    <property type="evidence" value="ECO:0007669"/>
    <property type="project" value="UniProtKB-KW"/>
</dbReference>
<evidence type="ECO:0000256" key="22">
    <source>
        <dbReference type="ARBA" id="ARBA00049244"/>
    </source>
</evidence>
<keyword evidence="17" id="KW-0808">Transferase</keyword>
<keyword evidence="17" id="KW-0239">DNA-directed DNA polymerase</keyword>
<dbReference type="Pfam" id="PF07727">
    <property type="entry name" value="RVT_2"/>
    <property type="match status" value="1"/>
</dbReference>
<evidence type="ECO:0000256" key="7">
    <source>
        <dbReference type="ARBA" id="ARBA00022723"/>
    </source>
</evidence>
<comment type="catalytic activity">
    <reaction evidence="21">
        <text>DNA(n) + a 2'-deoxyribonucleoside 5'-triphosphate = DNA(n+1) + diphosphate</text>
        <dbReference type="Rhea" id="RHEA:22508"/>
        <dbReference type="Rhea" id="RHEA-COMP:17339"/>
        <dbReference type="Rhea" id="RHEA-COMP:17340"/>
        <dbReference type="ChEBI" id="CHEBI:33019"/>
        <dbReference type="ChEBI" id="CHEBI:61560"/>
        <dbReference type="ChEBI" id="CHEBI:173112"/>
        <dbReference type="EC" id="2.7.7.49"/>
    </reaction>
</comment>
<dbReference type="InterPro" id="IPR013103">
    <property type="entry name" value="RVT_2"/>
</dbReference>
<evidence type="ECO:0000256" key="13">
    <source>
        <dbReference type="ARBA" id="ARBA00022842"/>
    </source>
</evidence>
<evidence type="ECO:0000259" key="23">
    <source>
        <dbReference type="PROSITE" id="PS50994"/>
    </source>
</evidence>
<evidence type="ECO:0000256" key="20">
    <source>
        <dbReference type="ARBA" id="ARBA00023268"/>
    </source>
</evidence>
<dbReference type="GO" id="GO:0006310">
    <property type="term" value="P:DNA recombination"/>
    <property type="evidence" value="ECO:0007669"/>
    <property type="project" value="UniProtKB-KW"/>
</dbReference>
<dbReference type="PROSITE" id="PS50994">
    <property type="entry name" value="INTEGRASE"/>
    <property type="match status" value="1"/>
</dbReference>
<dbReference type="InterPro" id="IPR039537">
    <property type="entry name" value="Retrotran_Ty1/copia-like"/>
</dbReference>
<evidence type="ECO:0000256" key="11">
    <source>
        <dbReference type="ARBA" id="ARBA00022801"/>
    </source>
</evidence>
<dbReference type="Pfam" id="PF22936">
    <property type="entry name" value="Pol_BBD"/>
    <property type="match status" value="1"/>
</dbReference>
<keyword evidence="10" id="KW-0255">Endonuclease</keyword>
<dbReference type="PANTHER" id="PTHR42648">
    <property type="entry name" value="TRANSPOSASE, PUTATIVE-RELATED"/>
    <property type="match status" value="1"/>
</dbReference>
<evidence type="ECO:0000256" key="14">
    <source>
        <dbReference type="ARBA" id="ARBA00022884"/>
    </source>
</evidence>
<keyword evidence="5" id="KW-0548">Nucleotidyltransferase</keyword>
<evidence type="ECO:0000313" key="25">
    <source>
        <dbReference type="Proteomes" id="UP000765509"/>
    </source>
</evidence>
<keyword evidence="16" id="KW-0695">RNA-directed DNA polymerase</keyword>
<evidence type="ECO:0000256" key="17">
    <source>
        <dbReference type="ARBA" id="ARBA00022932"/>
    </source>
</evidence>
<evidence type="ECO:0000256" key="12">
    <source>
        <dbReference type="ARBA" id="ARBA00022840"/>
    </source>
</evidence>
<comment type="function">
    <text evidence="1">The aspartyl protease (PR) mediates the proteolytic cleavages of the Gag and Gag-Pol polyproteins after assembly of the VLP.</text>
</comment>
<dbReference type="GO" id="GO:0004190">
    <property type="term" value="F:aspartic-type endopeptidase activity"/>
    <property type="evidence" value="ECO:0007669"/>
    <property type="project" value="UniProtKB-KW"/>
</dbReference>
<dbReference type="InterPro" id="IPR054722">
    <property type="entry name" value="PolX-like_BBD"/>
</dbReference>
<keyword evidence="25" id="KW-1185">Reference proteome</keyword>
<keyword evidence="13" id="KW-0460">Magnesium</keyword>
<dbReference type="Pfam" id="PF25597">
    <property type="entry name" value="SH3_retrovirus"/>
    <property type="match status" value="1"/>
</dbReference>
<evidence type="ECO:0000256" key="3">
    <source>
        <dbReference type="ARBA" id="ARBA00022612"/>
    </source>
</evidence>
<organism evidence="24 25">
    <name type="scientific">Austropuccinia psidii MF-1</name>
    <dbReference type="NCBI Taxonomy" id="1389203"/>
    <lineage>
        <taxon>Eukaryota</taxon>
        <taxon>Fungi</taxon>
        <taxon>Dikarya</taxon>
        <taxon>Basidiomycota</taxon>
        <taxon>Pucciniomycotina</taxon>
        <taxon>Pucciniomycetes</taxon>
        <taxon>Pucciniales</taxon>
        <taxon>Sphaerophragmiaceae</taxon>
        <taxon>Austropuccinia</taxon>
    </lineage>
</organism>
<keyword evidence="19" id="KW-0233">DNA recombination</keyword>
<dbReference type="PANTHER" id="PTHR42648:SF11">
    <property type="entry name" value="TRANSPOSON TY4-P GAG-POL POLYPROTEIN"/>
    <property type="match status" value="1"/>
</dbReference>
<keyword evidence="12" id="KW-0067">ATP-binding</keyword>
<evidence type="ECO:0000256" key="10">
    <source>
        <dbReference type="ARBA" id="ARBA00022759"/>
    </source>
</evidence>